<keyword evidence="6" id="KW-0178">Competence</keyword>
<dbReference type="EC" id="3.5.1.28" evidence="3"/>
<keyword evidence="4 9" id="KW-0378">Hydrolase</keyword>
<keyword evidence="10" id="KW-1185">Reference proteome</keyword>
<evidence type="ECO:0000313" key="10">
    <source>
        <dbReference type="Proteomes" id="UP001198612"/>
    </source>
</evidence>
<evidence type="ECO:0000256" key="1">
    <source>
        <dbReference type="ARBA" id="ARBA00001561"/>
    </source>
</evidence>
<dbReference type="SMART" id="SM00644">
    <property type="entry name" value="Ami_2"/>
    <property type="match status" value="1"/>
</dbReference>
<dbReference type="SUPFAM" id="SSF47090">
    <property type="entry name" value="PGBD-like"/>
    <property type="match status" value="1"/>
</dbReference>
<dbReference type="GO" id="GO:0030435">
    <property type="term" value="P:sporulation resulting in formation of a cellular spore"/>
    <property type="evidence" value="ECO:0007669"/>
    <property type="project" value="UniProtKB-KW"/>
</dbReference>
<dbReference type="Proteomes" id="UP001198612">
    <property type="component" value="Unassembled WGS sequence"/>
</dbReference>
<dbReference type="SUPFAM" id="SSF55846">
    <property type="entry name" value="N-acetylmuramoyl-L-alanine amidase-like"/>
    <property type="match status" value="1"/>
</dbReference>
<accession>A0AAW4WD15</accession>
<name>A0AAW4WD15_9FIRM</name>
<dbReference type="GO" id="GO:0008745">
    <property type="term" value="F:N-acetylmuramoyl-L-alanine amidase activity"/>
    <property type="evidence" value="ECO:0007669"/>
    <property type="project" value="UniProtKB-EC"/>
</dbReference>
<evidence type="ECO:0000256" key="2">
    <source>
        <dbReference type="ARBA" id="ARBA00007553"/>
    </source>
</evidence>
<feature type="domain" description="N-acetylmuramoyl-L-alanine amidase" evidence="8">
    <location>
        <begin position="3"/>
        <end position="144"/>
    </location>
</feature>
<dbReference type="Gene3D" id="1.10.101.10">
    <property type="entry name" value="PGBD-like superfamily/PGBD"/>
    <property type="match status" value="1"/>
</dbReference>
<dbReference type="InterPro" id="IPR051206">
    <property type="entry name" value="NAMLAA_amidase_2"/>
</dbReference>
<comment type="catalytic activity">
    <reaction evidence="1">
        <text>Hydrolyzes the link between N-acetylmuramoyl residues and L-amino acid residues in certain cell-wall glycopeptides.</text>
        <dbReference type="EC" id="3.5.1.28"/>
    </reaction>
</comment>
<sequence length="245" mass="27232">MISKKNCYIGQNKPAYIVIHETDNWSKGADAKAHATAMKNGNLAGTVHYYVDSKSVYQTLDHSDGAWAVGDGKGKYGITNRNSINIEICVNPETDYYKAVDKAEQLAAQLLKQYRWGADRLKRHYDASRKNCPRRIQAEGRWPEFVKKTVAYMKGATTVKNTTTKNTATLTDKIEVQFPVIQKGSKGTAVSMLQAMLGVKVDGDFGNDTDTSLKAFQKNVKLTADGICGKDTWTKVIEHMKVNTK</sequence>
<evidence type="ECO:0000259" key="8">
    <source>
        <dbReference type="SMART" id="SM00644"/>
    </source>
</evidence>
<gene>
    <name evidence="9" type="ORF">LKD40_15895</name>
</gene>
<evidence type="ECO:0000313" key="9">
    <source>
        <dbReference type="EMBL" id="MCC2229253.1"/>
    </source>
</evidence>
<dbReference type="GO" id="GO:0071555">
    <property type="term" value="P:cell wall organization"/>
    <property type="evidence" value="ECO:0007669"/>
    <property type="project" value="UniProtKB-KW"/>
</dbReference>
<dbReference type="GO" id="GO:0009253">
    <property type="term" value="P:peptidoglycan catabolic process"/>
    <property type="evidence" value="ECO:0007669"/>
    <property type="project" value="InterPro"/>
</dbReference>
<dbReference type="InterPro" id="IPR036366">
    <property type="entry name" value="PGBDSf"/>
</dbReference>
<dbReference type="Pfam" id="PF01471">
    <property type="entry name" value="PG_binding_1"/>
    <property type="match status" value="1"/>
</dbReference>
<dbReference type="Pfam" id="PF01510">
    <property type="entry name" value="Amidase_2"/>
    <property type="match status" value="1"/>
</dbReference>
<dbReference type="PANTHER" id="PTHR30417">
    <property type="entry name" value="N-ACETYLMURAMOYL-L-ALANINE AMIDASE AMID"/>
    <property type="match status" value="1"/>
</dbReference>
<proteinExistence type="inferred from homology"/>
<dbReference type="GO" id="GO:0030420">
    <property type="term" value="P:establishment of competence for transformation"/>
    <property type="evidence" value="ECO:0007669"/>
    <property type="project" value="UniProtKB-KW"/>
</dbReference>
<evidence type="ECO:0000256" key="6">
    <source>
        <dbReference type="ARBA" id="ARBA00023287"/>
    </source>
</evidence>
<protein>
    <recommendedName>
        <fullName evidence="3">N-acetylmuramoyl-L-alanine amidase</fullName>
        <ecNumber evidence="3">3.5.1.28</ecNumber>
    </recommendedName>
</protein>
<keyword evidence="7" id="KW-0961">Cell wall biogenesis/degradation</keyword>
<dbReference type="InterPro" id="IPR002477">
    <property type="entry name" value="Peptidoglycan-bd-like"/>
</dbReference>
<keyword evidence="5" id="KW-0749">Sporulation</keyword>
<dbReference type="Gene3D" id="3.40.80.10">
    <property type="entry name" value="Peptidoglycan recognition protein-like"/>
    <property type="match status" value="1"/>
</dbReference>
<dbReference type="InterPro" id="IPR036505">
    <property type="entry name" value="Amidase/PGRP_sf"/>
</dbReference>
<dbReference type="AlphaFoldDB" id="A0AAW4WD15"/>
<dbReference type="PANTHER" id="PTHR30417:SF11">
    <property type="entry name" value="N-ACETYLMURAMOYL-L-ALANINE AMIDASE XLYA"/>
    <property type="match status" value="1"/>
</dbReference>
<dbReference type="GO" id="GO:0009254">
    <property type="term" value="P:peptidoglycan turnover"/>
    <property type="evidence" value="ECO:0007669"/>
    <property type="project" value="TreeGrafter"/>
</dbReference>
<evidence type="ECO:0000256" key="7">
    <source>
        <dbReference type="ARBA" id="ARBA00023316"/>
    </source>
</evidence>
<reference evidence="9 10" key="1">
    <citation type="submission" date="2021-10" db="EMBL/GenBank/DDBJ databases">
        <title>Anaerobic single-cell dispensing facilitates the cultivation of human gut bacteria.</title>
        <authorList>
            <person name="Afrizal A."/>
        </authorList>
    </citation>
    <scope>NUCLEOTIDE SEQUENCE [LARGE SCALE GENOMIC DNA]</scope>
    <source>
        <strain evidence="9 10">CLA-AA-H217</strain>
    </source>
</reference>
<dbReference type="InterPro" id="IPR036365">
    <property type="entry name" value="PGBD-like_sf"/>
</dbReference>
<evidence type="ECO:0000256" key="5">
    <source>
        <dbReference type="ARBA" id="ARBA00022969"/>
    </source>
</evidence>
<comment type="similarity">
    <text evidence="2">Belongs to the N-acetylmuramoyl-L-alanine amidase 2 family.</text>
</comment>
<dbReference type="InterPro" id="IPR002502">
    <property type="entry name" value="Amidase_domain"/>
</dbReference>
<dbReference type="EMBL" id="JAJEQQ010000044">
    <property type="protein sequence ID" value="MCC2229253.1"/>
    <property type="molecule type" value="Genomic_DNA"/>
</dbReference>
<dbReference type="CDD" id="cd06583">
    <property type="entry name" value="PGRP"/>
    <property type="match status" value="1"/>
</dbReference>
<evidence type="ECO:0000256" key="3">
    <source>
        <dbReference type="ARBA" id="ARBA00011901"/>
    </source>
</evidence>
<evidence type="ECO:0000256" key="4">
    <source>
        <dbReference type="ARBA" id="ARBA00022801"/>
    </source>
</evidence>
<comment type="caution">
    <text evidence="9">The sequence shown here is derived from an EMBL/GenBank/DDBJ whole genome shotgun (WGS) entry which is preliminary data.</text>
</comment>
<organism evidence="9 10">
    <name type="scientific">Blautia fusiformis</name>
    <dbReference type="NCBI Taxonomy" id="2881264"/>
    <lineage>
        <taxon>Bacteria</taxon>
        <taxon>Bacillati</taxon>
        <taxon>Bacillota</taxon>
        <taxon>Clostridia</taxon>
        <taxon>Lachnospirales</taxon>
        <taxon>Lachnospiraceae</taxon>
        <taxon>Blautia</taxon>
    </lineage>
</organism>